<sequence length="1132" mass="125787">MFNKLSQIGKNLQDEISRNLNELGEEERGGRRTPLRQLQSATQALRNGSQVLNTTTPETAEMAQPEDDRSPEADLEPEIPEVVTPEIKSKLKKFSKYEDKYPRLLEAYKVEKMKSSLIAQFEGVLKEYTPVNSISEVGSLVEYLDGLTAKTEMLNEEMRRLTAEGAQQLKAKQVDTERIQNLETQIETLDAKMSTLMEDKAAAEAALANSSDVEELKVAGANIAALESSTSSDTVAELEAEVARLQSEREADSGKVSALEAQLSKLEVTRENHKEELDKAAEAISKLTAHVAGLESDLSAKEEKLTEAEKLHASEIEKLTKKISERDTSAKEAAEKTDKIIGDLEQAKKQLEASDAGNKEVVAQLTDEKDTLFKELASKESIIASLTMAHNTKVEELKLQVVVLEKQDETNSKLLESFRSKISEISDRVSPPVETPTEPAATPVSKNAKKNKKKKKNQSDTQAPVEDVKELETSQDQPSNVVAELLELKVKYEVLSSECDSLKGQDALKDTLNLELQAKVSKLDETLDELLATKTSLASKAEEIESLRDMLRDVGNDLVAARDEVKALQAKEAEDNGQQIRDLKEKSEGYESTIVSLEAKLKTAAANLQQSETARAEALKKLNAAVEELRAITSKYDELLSVKDAIMSKLSGSDNTVSELSESVKTLEASVLGLETSLEAKTREIGALLGKLASHEETLEALAQQKAVLMGEKDELAATNKELLVARSNDTTLKLEIATLKSSLQHKDKTEAGLEARIKAMETEKAALNDTVTSLKVSVGELKLLNKSALDSKNQLVSKSENLSSMNRSLEATYQTTYAEKSKLVSELEALKDQYEDLKEHKVSASGQAESIKKQSEELSMKFKEASNRVETLEEELNESQTMLQERTRESATIRKLLLEVENSQDVKFRELNARLKSLEEEKEEIENDYGMAMKRKQRELDDLKYITESLKTDLLRVETKFSKAKESLDKTTNLNKELQYQTHSSNETSDEIHETLEKLRESLNKSEKKARELENLNSILKKLNEDSSLKFERLTKNYKIVANQLKGVKEKLTVDASSHSNGSSPVSSRKNSIIGGVLPKAPSESTNVAYVKNIVLGFLERKEQRQQLLPVVKTLLDLDSDEEKRLLTALK</sequence>
<dbReference type="AlphaFoldDB" id="A0A1E3QMT3"/>
<accession>A0A1E3QMT3</accession>
<reference evidence="5" key="1">
    <citation type="submission" date="2016-05" db="EMBL/GenBank/DDBJ databases">
        <title>Comparative genomics of biotechnologically important yeasts.</title>
        <authorList>
            <consortium name="DOE Joint Genome Institute"/>
            <person name="Riley R."/>
            <person name="Haridas S."/>
            <person name="Wolfe K.H."/>
            <person name="Lopes M.R."/>
            <person name="Hittinger C.T."/>
            <person name="Goker M."/>
            <person name="Salamov A."/>
            <person name="Wisecaver J."/>
            <person name="Long T.M."/>
            <person name="Aerts A.L."/>
            <person name="Barry K."/>
            <person name="Choi C."/>
            <person name="Clum A."/>
            <person name="Coughlan A.Y."/>
            <person name="Deshpande S."/>
            <person name="Douglass A.P."/>
            <person name="Hanson S.J."/>
            <person name="Klenk H.-P."/>
            <person name="Labutti K."/>
            <person name="Lapidus A."/>
            <person name="Lindquist E."/>
            <person name="Lipzen A."/>
            <person name="Meier-Kolthoff J.P."/>
            <person name="Ohm R.A."/>
            <person name="Otillar R.P."/>
            <person name="Pangilinan J."/>
            <person name="Peng Y."/>
            <person name="Rokas A."/>
            <person name="Rosa C.A."/>
            <person name="Scheuner C."/>
            <person name="Sibirny A.A."/>
            <person name="Slot J.C."/>
            <person name="Stielow J.B."/>
            <person name="Sun H."/>
            <person name="Kurtzman C.P."/>
            <person name="Blackwell M."/>
            <person name="Grigoriev I.V."/>
            <person name="Jeffries T.W."/>
        </authorList>
    </citation>
    <scope>NUCLEOTIDE SEQUENCE [LARGE SCALE GENOMIC DNA]</scope>
    <source>
        <strain evidence="5">NRRL Y-12698</strain>
    </source>
</reference>
<dbReference type="GO" id="GO:0000793">
    <property type="term" value="C:condensed chromosome"/>
    <property type="evidence" value="ECO:0007669"/>
    <property type="project" value="TreeGrafter"/>
</dbReference>
<evidence type="ECO:0000313" key="5">
    <source>
        <dbReference type="Proteomes" id="UP000094336"/>
    </source>
</evidence>
<dbReference type="GO" id="GO:0000785">
    <property type="term" value="C:chromatin"/>
    <property type="evidence" value="ECO:0007669"/>
    <property type="project" value="TreeGrafter"/>
</dbReference>
<dbReference type="STRING" id="984486.A0A1E3QMT3"/>
<dbReference type="GO" id="GO:0000796">
    <property type="term" value="C:condensin complex"/>
    <property type="evidence" value="ECO:0007669"/>
    <property type="project" value="TreeGrafter"/>
</dbReference>
<name>A0A1E3QMT3_9ASCO</name>
<evidence type="ECO:0000256" key="1">
    <source>
        <dbReference type="SAM" id="Coils"/>
    </source>
</evidence>
<feature type="region of interest" description="Disordered" evidence="2">
    <location>
        <begin position="425"/>
        <end position="477"/>
    </location>
</feature>
<dbReference type="OrthoDB" id="1926336at2759"/>
<gene>
    <name evidence="4" type="ORF">BABINDRAFT_162063</name>
</gene>
<feature type="coiled-coil region" evidence="1">
    <location>
        <begin position="818"/>
        <end position="936"/>
    </location>
</feature>
<dbReference type="RefSeq" id="XP_018984309.1">
    <property type="nucleotide sequence ID" value="XM_019129155.1"/>
</dbReference>
<dbReference type="SMART" id="SM00755">
    <property type="entry name" value="Grip"/>
    <property type="match status" value="1"/>
</dbReference>
<feature type="domain" description="GRIP" evidence="3">
    <location>
        <begin position="1082"/>
        <end position="1130"/>
    </location>
</feature>
<keyword evidence="1" id="KW-0175">Coiled coil</keyword>
<dbReference type="PANTHER" id="PTHR43941">
    <property type="entry name" value="STRUCTURAL MAINTENANCE OF CHROMOSOMES PROTEIN 2"/>
    <property type="match status" value="1"/>
</dbReference>
<dbReference type="GO" id="GO:0007076">
    <property type="term" value="P:mitotic chromosome condensation"/>
    <property type="evidence" value="ECO:0007669"/>
    <property type="project" value="TreeGrafter"/>
</dbReference>
<dbReference type="GO" id="GO:0003682">
    <property type="term" value="F:chromatin binding"/>
    <property type="evidence" value="ECO:0007669"/>
    <property type="project" value="TreeGrafter"/>
</dbReference>
<keyword evidence="5" id="KW-1185">Reference proteome</keyword>
<feature type="compositionally biased region" description="Basic residues" evidence="2">
    <location>
        <begin position="447"/>
        <end position="456"/>
    </location>
</feature>
<feature type="coiled-coil region" evidence="1">
    <location>
        <begin position="144"/>
        <end position="354"/>
    </location>
</feature>
<dbReference type="InterPro" id="IPR000237">
    <property type="entry name" value="GRIP_dom"/>
</dbReference>
<dbReference type="EMBL" id="KV454433">
    <property type="protein sequence ID" value="ODQ78981.1"/>
    <property type="molecule type" value="Genomic_DNA"/>
</dbReference>
<feature type="compositionally biased region" description="Low complexity" evidence="2">
    <location>
        <begin position="429"/>
        <end position="446"/>
    </location>
</feature>
<dbReference type="PROSITE" id="PS50913">
    <property type="entry name" value="GRIP"/>
    <property type="match status" value="1"/>
</dbReference>
<protein>
    <recommendedName>
        <fullName evidence="3">GRIP domain-containing protein</fullName>
    </recommendedName>
</protein>
<feature type="compositionally biased region" description="Polar residues" evidence="2">
    <location>
        <begin position="43"/>
        <end position="58"/>
    </location>
</feature>
<feature type="coiled-coil region" evidence="1">
    <location>
        <begin position="990"/>
        <end position="1052"/>
    </location>
</feature>
<evidence type="ECO:0000256" key="2">
    <source>
        <dbReference type="SAM" id="MobiDB-lite"/>
    </source>
</evidence>
<feature type="region of interest" description="Disordered" evidence="2">
    <location>
        <begin position="43"/>
        <end position="82"/>
    </location>
</feature>
<proteinExistence type="predicted"/>
<dbReference type="PANTHER" id="PTHR43941:SF1">
    <property type="entry name" value="STRUCTURAL MAINTENANCE OF CHROMOSOMES PROTEIN 2"/>
    <property type="match status" value="1"/>
</dbReference>
<feature type="coiled-coil region" evidence="1">
    <location>
        <begin position="685"/>
        <end position="719"/>
    </location>
</feature>
<dbReference type="GeneID" id="30147008"/>
<organism evidence="4 5">
    <name type="scientific">Babjeviella inositovora NRRL Y-12698</name>
    <dbReference type="NCBI Taxonomy" id="984486"/>
    <lineage>
        <taxon>Eukaryota</taxon>
        <taxon>Fungi</taxon>
        <taxon>Dikarya</taxon>
        <taxon>Ascomycota</taxon>
        <taxon>Saccharomycotina</taxon>
        <taxon>Pichiomycetes</taxon>
        <taxon>Serinales incertae sedis</taxon>
        <taxon>Babjeviella</taxon>
    </lineage>
</organism>
<dbReference type="Proteomes" id="UP000094336">
    <property type="component" value="Unassembled WGS sequence"/>
</dbReference>
<feature type="coiled-coil region" evidence="1">
    <location>
        <begin position="513"/>
        <end position="635"/>
    </location>
</feature>
<evidence type="ECO:0000313" key="4">
    <source>
        <dbReference type="EMBL" id="ODQ78981.1"/>
    </source>
</evidence>
<dbReference type="Pfam" id="PF01465">
    <property type="entry name" value="GRIP"/>
    <property type="match status" value="1"/>
</dbReference>
<evidence type="ECO:0000259" key="3">
    <source>
        <dbReference type="PROSITE" id="PS50913"/>
    </source>
</evidence>